<gene>
    <name evidence="7" type="ORF">FRACYDRAFT_157516</name>
</gene>
<evidence type="ECO:0000256" key="5">
    <source>
        <dbReference type="ARBA" id="ARBA00023136"/>
    </source>
</evidence>
<keyword evidence="4 6" id="KW-1133">Transmembrane helix</keyword>
<evidence type="ECO:0000256" key="1">
    <source>
        <dbReference type="ARBA" id="ARBA00004141"/>
    </source>
</evidence>
<evidence type="ECO:0000256" key="4">
    <source>
        <dbReference type="ARBA" id="ARBA00022989"/>
    </source>
</evidence>
<dbReference type="GO" id="GO:0012505">
    <property type="term" value="C:endomembrane system"/>
    <property type="evidence" value="ECO:0007669"/>
    <property type="project" value="TreeGrafter"/>
</dbReference>
<reference evidence="7 8" key="1">
    <citation type="submission" date="2016-09" db="EMBL/GenBank/DDBJ databases">
        <title>Extensive genetic diversity and differential bi-allelic expression allows diatom success in the polar Southern Ocean.</title>
        <authorList>
            <consortium name="DOE Joint Genome Institute"/>
            <person name="Mock T."/>
            <person name="Otillar R.P."/>
            <person name="Strauss J."/>
            <person name="Dupont C."/>
            <person name="Frickenhaus S."/>
            <person name="Maumus F."/>
            <person name="Mcmullan M."/>
            <person name="Sanges R."/>
            <person name="Schmutz J."/>
            <person name="Toseland A."/>
            <person name="Valas R."/>
            <person name="Veluchamy A."/>
            <person name="Ward B.J."/>
            <person name="Allen A."/>
            <person name="Barry K."/>
            <person name="Falciatore A."/>
            <person name="Ferrante M."/>
            <person name="Fortunato A.E."/>
            <person name="Gloeckner G."/>
            <person name="Gruber A."/>
            <person name="Hipkin R."/>
            <person name="Janech M."/>
            <person name="Kroth P."/>
            <person name="Leese F."/>
            <person name="Lindquist E."/>
            <person name="Lyon B.R."/>
            <person name="Martin J."/>
            <person name="Mayer C."/>
            <person name="Parker M."/>
            <person name="Quesneville H."/>
            <person name="Raymond J."/>
            <person name="Uhlig C."/>
            <person name="Valentin K.U."/>
            <person name="Worden A.Z."/>
            <person name="Armbrust E.V."/>
            <person name="Bowler C."/>
            <person name="Green B."/>
            <person name="Moulton V."/>
            <person name="Van Oosterhout C."/>
            <person name="Grigoriev I."/>
        </authorList>
    </citation>
    <scope>NUCLEOTIDE SEQUENCE [LARGE SCALE GENOMIC DNA]</scope>
    <source>
        <strain evidence="7 8">CCMP1102</strain>
    </source>
</reference>
<feature type="non-terminal residue" evidence="7">
    <location>
        <position position="263"/>
    </location>
</feature>
<keyword evidence="5 6" id="KW-0472">Membrane</keyword>
<comment type="similarity">
    <text evidence="2">Belongs to the CLPTM1 family.</text>
</comment>
<feature type="transmembrane region" description="Helical" evidence="6">
    <location>
        <begin position="127"/>
        <end position="148"/>
    </location>
</feature>
<keyword evidence="8" id="KW-1185">Reference proteome</keyword>
<feature type="transmembrane region" description="Helical" evidence="6">
    <location>
        <begin position="12"/>
        <end position="33"/>
    </location>
</feature>
<feature type="transmembrane region" description="Helical" evidence="6">
    <location>
        <begin position="75"/>
        <end position="94"/>
    </location>
</feature>
<comment type="subcellular location">
    <subcellularLocation>
        <location evidence="1">Membrane</location>
        <topology evidence="1">Multi-pass membrane protein</topology>
    </subcellularLocation>
</comment>
<feature type="non-terminal residue" evidence="7">
    <location>
        <position position="1"/>
    </location>
</feature>
<feature type="transmembrane region" description="Helical" evidence="6">
    <location>
        <begin position="45"/>
        <end position="69"/>
    </location>
</feature>
<organism evidence="7 8">
    <name type="scientific">Fragilariopsis cylindrus CCMP1102</name>
    <dbReference type="NCBI Taxonomy" id="635003"/>
    <lineage>
        <taxon>Eukaryota</taxon>
        <taxon>Sar</taxon>
        <taxon>Stramenopiles</taxon>
        <taxon>Ochrophyta</taxon>
        <taxon>Bacillariophyta</taxon>
        <taxon>Bacillariophyceae</taxon>
        <taxon>Bacillariophycidae</taxon>
        <taxon>Bacillariales</taxon>
        <taxon>Bacillariaceae</taxon>
        <taxon>Fragilariopsis</taxon>
    </lineage>
</organism>
<keyword evidence="3 6" id="KW-0812">Transmembrane</keyword>
<dbReference type="PANTHER" id="PTHR21347:SF0">
    <property type="entry name" value="LIPID SCRAMBLASE CLPTM1L"/>
    <property type="match status" value="1"/>
</dbReference>
<dbReference type="EMBL" id="KV784375">
    <property type="protein sequence ID" value="OEU09600.1"/>
    <property type="molecule type" value="Genomic_DNA"/>
</dbReference>
<evidence type="ECO:0008006" key="9">
    <source>
        <dbReference type="Google" id="ProtNLM"/>
    </source>
</evidence>
<dbReference type="AlphaFoldDB" id="A0A1E7EU91"/>
<dbReference type="KEGG" id="fcy:FRACYDRAFT_157516"/>
<dbReference type="InParanoid" id="A0A1E7EU91"/>
<feature type="transmembrane region" description="Helical" evidence="6">
    <location>
        <begin position="160"/>
        <end position="184"/>
    </location>
</feature>
<evidence type="ECO:0000313" key="8">
    <source>
        <dbReference type="Proteomes" id="UP000095751"/>
    </source>
</evidence>
<dbReference type="Pfam" id="PF05602">
    <property type="entry name" value="CLPTM1"/>
    <property type="match status" value="1"/>
</dbReference>
<dbReference type="GO" id="GO:0016020">
    <property type="term" value="C:membrane"/>
    <property type="evidence" value="ECO:0007669"/>
    <property type="project" value="UniProtKB-SubCell"/>
</dbReference>
<proteinExistence type="inferred from homology"/>
<dbReference type="PANTHER" id="PTHR21347">
    <property type="entry name" value="CLEFT LIP AND PALATE ASSOCIATED TRANSMEMBRANE PROTEIN-RELATED"/>
    <property type="match status" value="1"/>
</dbReference>
<dbReference type="Proteomes" id="UP000095751">
    <property type="component" value="Unassembled WGS sequence"/>
</dbReference>
<sequence>DEIRYFLQDERLYRFALTNIISSLHMWFDYLAFRDEVKFYKGRQNLSGVSTSTVITRMMCSLIILLYLIDGGGTSWVILVSLFSSFAVEVWKVLKILQPRFTLTYPFVTIRQISSKQEHQTAEYDRIACRNLSMVLYPLVFCWSVYALKHYEYKSVYSWFISNLANAVYMFGFICLCPQLYVNYRMKSVAHLPWKVFMYKMFSTFVDDAFAWLIEMPLKHRLMTLRDDVVFLMFLVQVYLYRVDKTRSNEFGYSYQDESGKDE</sequence>
<name>A0A1E7EU91_9STRA</name>
<dbReference type="InterPro" id="IPR008429">
    <property type="entry name" value="CLPTM1"/>
</dbReference>
<protein>
    <recommendedName>
        <fullName evidence="9">Cleft lip and palate transmembrane 1</fullName>
    </recommendedName>
</protein>
<dbReference type="OrthoDB" id="378564at2759"/>
<evidence type="ECO:0000256" key="3">
    <source>
        <dbReference type="ARBA" id="ARBA00022692"/>
    </source>
</evidence>
<evidence type="ECO:0000256" key="2">
    <source>
        <dbReference type="ARBA" id="ARBA00009310"/>
    </source>
</evidence>
<evidence type="ECO:0000313" key="7">
    <source>
        <dbReference type="EMBL" id="OEU09600.1"/>
    </source>
</evidence>
<evidence type="ECO:0000256" key="6">
    <source>
        <dbReference type="SAM" id="Phobius"/>
    </source>
</evidence>
<accession>A0A1E7EU91</accession>